<keyword evidence="1" id="KW-0472">Membrane</keyword>
<feature type="transmembrane region" description="Helical" evidence="1">
    <location>
        <begin position="81"/>
        <end position="106"/>
    </location>
</feature>
<organism evidence="4">
    <name type="scientific">Hydatigena taeniaeformis</name>
    <name type="common">Feline tapeworm</name>
    <name type="synonym">Taenia taeniaeformis</name>
    <dbReference type="NCBI Taxonomy" id="6205"/>
    <lineage>
        <taxon>Eukaryota</taxon>
        <taxon>Metazoa</taxon>
        <taxon>Spiralia</taxon>
        <taxon>Lophotrochozoa</taxon>
        <taxon>Platyhelminthes</taxon>
        <taxon>Cestoda</taxon>
        <taxon>Eucestoda</taxon>
        <taxon>Cyclophyllidea</taxon>
        <taxon>Taeniidae</taxon>
        <taxon>Hydatigera</taxon>
    </lineage>
</organism>
<protein>
    <submittedName>
        <fullName evidence="2 4">Uncharacterized protein</fullName>
    </submittedName>
</protein>
<keyword evidence="3" id="KW-1185">Reference proteome</keyword>
<sequence length="178" mass="19824">MKQHVPASRLDDAELVFIAEFGECGDMHYDEAMAVECFTLPEYDLRSSDPMVEDAAMLGRVECAAFNSKFYISSSSTSSSFFFFFFFLFFFFATSYFASASVFLLLDMAQASPSDLSDSNIRNVANTQHHMDLHESIPLPPNDAPPLHECSATMECPGTNGDQLATTTHVLQSKQRLI</sequence>
<gene>
    <name evidence="2" type="ORF">TTAC_LOCUS10266</name>
</gene>
<dbReference type="Proteomes" id="UP000274429">
    <property type="component" value="Unassembled WGS sequence"/>
</dbReference>
<reference evidence="2 3" key="2">
    <citation type="submission" date="2018-11" db="EMBL/GenBank/DDBJ databases">
        <authorList>
            <consortium name="Pathogen Informatics"/>
        </authorList>
    </citation>
    <scope>NUCLEOTIDE SEQUENCE [LARGE SCALE GENOMIC DNA]</scope>
</reference>
<keyword evidence="1" id="KW-0812">Transmembrane</keyword>
<evidence type="ECO:0000313" key="3">
    <source>
        <dbReference type="Proteomes" id="UP000274429"/>
    </source>
</evidence>
<dbReference type="EMBL" id="UYWX01021488">
    <property type="protein sequence ID" value="VDM35246.1"/>
    <property type="molecule type" value="Genomic_DNA"/>
</dbReference>
<dbReference type="AlphaFoldDB" id="A0A0R3X9Q6"/>
<evidence type="ECO:0000313" key="4">
    <source>
        <dbReference type="WBParaSite" id="TTAC_0001028101-mRNA-1"/>
    </source>
</evidence>
<proteinExistence type="predicted"/>
<dbReference type="WBParaSite" id="TTAC_0001028101-mRNA-1">
    <property type="protein sequence ID" value="TTAC_0001028101-mRNA-1"/>
    <property type="gene ID" value="TTAC_0001028101"/>
</dbReference>
<keyword evidence="1" id="KW-1133">Transmembrane helix</keyword>
<reference evidence="4" key="1">
    <citation type="submission" date="2017-02" db="UniProtKB">
        <authorList>
            <consortium name="WormBaseParasite"/>
        </authorList>
    </citation>
    <scope>IDENTIFICATION</scope>
</reference>
<accession>A0A0R3X9Q6</accession>
<evidence type="ECO:0000313" key="2">
    <source>
        <dbReference type="EMBL" id="VDM35246.1"/>
    </source>
</evidence>
<evidence type="ECO:0000256" key="1">
    <source>
        <dbReference type="SAM" id="Phobius"/>
    </source>
</evidence>
<name>A0A0R3X9Q6_HYDTA</name>